<dbReference type="Gene3D" id="3.30.70.1230">
    <property type="entry name" value="Nucleotide cyclase"/>
    <property type="match status" value="1"/>
</dbReference>
<proteinExistence type="predicted"/>
<dbReference type="Pfam" id="PF00498">
    <property type="entry name" value="FHA"/>
    <property type="match status" value="1"/>
</dbReference>
<dbReference type="SUPFAM" id="SSF49879">
    <property type="entry name" value="SMAD/FHA domain"/>
    <property type="match status" value="1"/>
</dbReference>
<dbReference type="InterPro" id="IPR001054">
    <property type="entry name" value="A/G_cyclase"/>
</dbReference>
<evidence type="ECO:0000259" key="2">
    <source>
        <dbReference type="PROSITE" id="PS50125"/>
    </source>
</evidence>
<feature type="domain" description="FHA" evidence="1">
    <location>
        <begin position="211"/>
        <end position="254"/>
    </location>
</feature>
<name>A0A840BQE3_9RHOO</name>
<protein>
    <submittedName>
        <fullName evidence="3">Class 3 adenylate cyclase</fullName>
    </submittedName>
</protein>
<organism evidence="3 4">
    <name type="scientific">Niveibacterium umoris</name>
    <dbReference type="NCBI Taxonomy" id="1193620"/>
    <lineage>
        <taxon>Bacteria</taxon>
        <taxon>Pseudomonadati</taxon>
        <taxon>Pseudomonadota</taxon>
        <taxon>Betaproteobacteria</taxon>
        <taxon>Rhodocyclales</taxon>
        <taxon>Rhodocyclaceae</taxon>
        <taxon>Niveibacterium</taxon>
    </lineage>
</organism>
<dbReference type="InterPro" id="IPR008984">
    <property type="entry name" value="SMAD_FHA_dom_sf"/>
</dbReference>
<dbReference type="SMART" id="SM00240">
    <property type="entry name" value="FHA"/>
    <property type="match status" value="1"/>
</dbReference>
<dbReference type="CDD" id="cd00060">
    <property type="entry name" value="FHA"/>
    <property type="match status" value="1"/>
</dbReference>
<dbReference type="GO" id="GO:0035556">
    <property type="term" value="P:intracellular signal transduction"/>
    <property type="evidence" value="ECO:0007669"/>
    <property type="project" value="InterPro"/>
</dbReference>
<dbReference type="GO" id="GO:0009190">
    <property type="term" value="P:cyclic nucleotide biosynthetic process"/>
    <property type="evidence" value="ECO:0007669"/>
    <property type="project" value="InterPro"/>
</dbReference>
<sequence>MSNRNDMNCVLFAELLGDTKVADKLGSAEAQRALDRARNRIMRAVDGNHGRALLDRAHRVIAAFKRADDAVQSAAEMQEKVRRLPPVSGINLELKIGLHCGELRLGEEPAGEAVELASRLAGAASPGQTLLTGELALHLTDGVRALATAVPGRGLHYGEVEVPLYELGDGDIVSPAANGPMSEGGPSPTRSRLVLRHRGIAHIVTESRPILLMGREEGNDIVVLDRRASRHHARIEWRGGRFYIVDQSSNGTFVAPEDEAEIMLKREECALPANGRVGCGFSCDEDTQGELVTFEVREA</sequence>
<dbReference type="AlphaFoldDB" id="A0A840BQE3"/>
<feature type="domain" description="Guanylate cyclase" evidence="2">
    <location>
        <begin position="9"/>
        <end position="121"/>
    </location>
</feature>
<dbReference type="EMBL" id="JACIET010000002">
    <property type="protein sequence ID" value="MBB4013748.1"/>
    <property type="molecule type" value="Genomic_DNA"/>
</dbReference>
<dbReference type="CDD" id="cd07302">
    <property type="entry name" value="CHD"/>
    <property type="match status" value="1"/>
</dbReference>
<evidence type="ECO:0000259" key="1">
    <source>
        <dbReference type="PROSITE" id="PS50006"/>
    </source>
</evidence>
<comment type="caution">
    <text evidence="3">The sequence shown here is derived from an EMBL/GenBank/DDBJ whole genome shotgun (WGS) entry which is preliminary data.</text>
</comment>
<keyword evidence="4" id="KW-1185">Reference proteome</keyword>
<dbReference type="GO" id="GO:0004016">
    <property type="term" value="F:adenylate cyclase activity"/>
    <property type="evidence" value="ECO:0007669"/>
    <property type="project" value="UniProtKB-ARBA"/>
</dbReference>
<dbReference type="PROSITE" id="PS50006">
    <property type="entry name" value="FHA_DOMAIN"/>
    <property type="match status" value="1"/>
</dbReference>
<dbReference type="RefSeq" id="WP_207064458.1">
    <property type="nucleotide sequence ID" value="NZ_BAABLE010000005.1"/>
</dbReference>
<dbReference type="InterPro" id="IPR000253">
    <property type="entry name" value="FHA_dom"/>
</dbReference>
<dbReference type="SUPFAM" id="SSF55073">
    <property type="entry name" value="Nucleotide cyclase"/>
    <property type="match status" value="1"/>
</dbReference>
<dbReference type="PROSITE" id="PS50125">
    <property type="entry name" value="GUANYLATE_CYCLASE_2"/>
    <property type="match status" value="1"/>
</dbReference>
<gene>
    <name evidence="3" type="ORF">GGR36_003094</name>
</gene>
<accession>A0A840BQE3</accession>
<reference evidence="3 4" key="1">
    <citation type="submission" date="2020-08" db="EMBL/GenBank/DDBJ databases">
        <title>Genomic Encyclopedia of Type Strains, Phase IV (KMG-IV): sequencing the most valuable type-strain genomes for metagenomic binning, comparative biology and taxonomic classification.</title>
        <authorList>
            <person name="Goeker M."/>
        </authorList>
    </citation>
    <scope>NUCLEOTIDE SEQUENCE [LARGE SCALE GENOMIC DNA]</scope>
    <source>
        <strain evidence="3 4">DSM 106739</strain>
    </source>
</reference>
<evidence type="ECO:0000313" key="4">
    <source>
        <dbReference type="Proteomes" id="UP000561045"/>
    </source>
</evidence>
<dbReference type="Proteomes" id="UP000561045">
    <property type="component" value="Unassembled WGS sequence"/>
</dbReference>
<dbReference type="Gene3D" id="2.60.200.20">
    <property type="match status" value="1"/>
</dbReference>
<dbReference type="InterPro" id="IPR029787">
    <property type="entry name" value="Nucleotide_cyclase"/>
</dbReference>
<evidence type="ECO:0000313" key="3">
    <source>
        <dbReference type="EMBL" id="MBB4013748.1"/>
    </source>
</evidence>